<evidence type="ECO:0000313" key="3">
    <source>
        <dbReference type="Proteomes" id="UP001419084"/>
    </source>
</evidence>
<organism evidence="2 3">
    <name type="scientific">Lacrimispora amygdalina</name>
    <dbReference type="NCBI Taxonomy" id="253257"/>
    <lineage>
        <taxon>Bacteria</taxon>
        <taxon>Bacillati</taxon>
        <taxon>Bacillota</taxon>
        <taxon>Clostridia</taxon>
        <taxon>Lachnospirales</taxon>
        <taxon>Lachnospiraceae</taxon>
        <taxon>Lacrimispora</taxon>
    </lineage>
</organism>
<keyword evidence="1" id="KW-0175">Coiled coil</keyword>
<sequence>MTEEVRKYAEKRIMESNIRMVPGHYPEFKSKEQVDMFLKMSELSFKEYENEPLNIADLTEVDINEYKSLLERLKRNKENVPLELLVTKYKRSYDQLKERIRAMTKEIFQDVVLSGLQIERSEADQKYLEINSAIRESGIMKKASQAAFIQQDADLVLEYAGQLREIVHGIVKGCEKNAS</sequence>
<feature type="coiled-coil region" evidence="1">
    <location>
        <begin position="56"/>
        <end position="106"/>
    </location>
</feature>
<keyword evidence="3" id="KW-1185">Reference proteome</keyword>
<name>A0ABQ5M6E7_9FIRM</name>
<protein>
    <submittedName>
        <fullName evidence="2">Uncharacterized protein</fullName>
    </submittedName>
</protein>
<dbReference type="Proteomes" id="UP001419084">
    <property type="component" value="Unassembled WGS sequence"/>
</dbReference>
<gene>
    <name evidence="2" type="ORF">LAD12857_20330</name>
</gene>
<reference evidence="2 3" key="1">
    <citation type="journal article" date="2024" name="Int. J. Syst. Evol. Microbiol.">
        <title>Lacrimispora brassicae sp. nov. isolated from fermented cabbage, and proposal of Clostridium indicum Gundawar et al. 2019 and Clostridium methoxybenzovorans Mechichi et al. 1999 as heterotypic synonyms of Lacrimispora amygdalina (Parshina et al. 2003) Haas and Blanchard 2020 and Lacrimispora indolis (McClung and McCoy 1957) Haas and Blanchard 2020, respectively.</title>
        <authorList>
            <person name="Kobayashi H."/>
            <person name="Tanizawa Y."/>
            <person name="Sakamoto M."/>
            <person name="Ohkuma M."/>
            <person name="Tohno M."/>
        </authorList>
    </citation>
    <scope>NUCLEOTIDE SEQUENCE [LARGE SCALE GENOMIC DNA]</scope>
    <source>
        <strain evidence="2 3">DSM 12857</strain>
    </source>
</reference>
<comment type="caution">
    <text evidence="2">The sequence shown here is derived from an EMBL/GenBank/DDBJ whole genome shotgun (WGS) entry which is preliminary data.</text>
</comment>
<dbReference type="EMBL" id="BRPJ01000034">
    <property type="protein sequence ID" value="GLB30110.1"/>
    <property type="molecule type" value="Genomic_DNA"/>
</dbReference>
<proteinExistence type="predicted"/>
<accession>A0ABQ5M6E7</accession>
<dbReference type="RefSeq" id="WP_346065227.1">
    <property type="nucleotide sequence ID" value="NZ_BRPJ01000034.1"/>
</dbReference>
<evidence type="ECO:0000256" key="1">
    <source>
        <dbReference type="SAM" id="Coils"/>
    </source>
</evidence>
<evidence type="ECO:0000313" key="2">
    <source>
        <dbReference type="EMBL" id="GLB30110.1"/>
    </source>
</evidence>